<dbReference type="RefSeq" id="WP_054520035.1">
    <property type="nucleotide sequence ID" value="NZ_CP011564.1"/>
</dbReference>
<feature type="compositionally biased region" description="Basic and acidic residues" evidence="1">
    <location>
        <begin position="292"/>
        <end position="316"/>
    </location>
</feature>
<sequence length="1219" mass="136474">MSDEVLERIERYIETHPGVSAIEVLAQVGADPTKYLDTVEALLAGDDVEEDEDPHVDDQKNIRDHPPAWSSWASADFTDPNSGVWPGEWLESEQWMGHVGKKPFAPWGDRDAPAECDKDGHDTAASCDCDARWKWGYDGHYADGETVAMAEIDPRLDGRAFIQRETDPYVYIDGDDVRDPQTGDVHPAFIAILEHLGATYTDISQSGAGVHAVYRGDFPQDLGDIKQAAWRLDEDPWGSNEYLPSIEIYPGKRVCVATGEHVPGTPVEINDWNEDVLDPLLEANDQLPRSTRSRDPKDIPVDRDDHKLEDYEPEATRSDEITTDIRDIFVAIDRLDAQRVAGETIVQRWNDDATTSNGERAFWPTWGSVTSDSGTANIVNDSRWQDTGELGGYGGPVAMAAIDAGEVTPANARPVDGETWWRGVEHLRKLGFDIPRYEIPEEDRKRDEDLPPLLEAALEIEDDVEISAKTMSALPLKQLDSLRPEERRRAARKRGVSWPTTDEARDRLQNTIHEVMRHEDDRIVDAPTALGKSYTVASTRWATLPDVTGKRPVVHLLETRDARDEAIANAQEHGGTFHVLRGRHEACPVAAGDYDPDDDEDNDRVEITIGDQPASEWLDEQCNSSGKGMPFSAAHRYLEENNDQSVDLPCCEDGECHAIKQWEEYREGPDGGFEYWPLVIATHNFAYAPGLRMANNVVIDEEPDYRIDISTDRVRKAVGAYLREIEAPVTSWEAFVQLSTHDGYQGDAAAERDAVDEALKQEPERDWYFEEPDAHLLAPALARAIFRAEIRSNDRRVGKTKHEPPRLEANARDDDDWNWEWVSVVLDDTSNDVRMVRVTPDFSAARSTIGLDAHPAEPLWQANTVPWIDTKDVLETEERQLWRRYERGLRVVQIGEATRPLSGKKSKALDWLDDEKLRTLMEQLVDEYGDSFRTAITTAQVEDRLAELMEEAGVRLERDEHGNVENLMHYGEEKSRNDFATEDIGLVNGCMDPGDGYVLDLLAEIDQDAEVETSVDGDGNEHRAKGRGFEGPDAETAEAILASVRENHVAQAAGRYARDADDPDRTATVFVRTDASPAGFVDVKVPGVEWTFTDLQREIVQELRESTGDLAAKEISEAVGCSKEHARQTLERLHEETVVQAFEAEGSHGATLYRDTGLPYSGFVDLDGSPTAPYRVTNTWSLAIRDPATADRGDHTPEIDDERELIWDWQNADGGGTPD</sequence>
<organism evidence="2 3">
    <name type="scientific">Halanaeroarchaeum sulfurireducens</name>
    <dbReference type="NCBI Taxonomy" id="1604004"/>
    <lineage>
        <taxon>Archaea</taxon>
        <taxon>Methanobacteriati</taxon>
        <taxon>Methanobacteriota</taxon>
        <taxon>Stenosarchaea group</taxon>
        <taxon>Halobacteria</taxon>
        <taxon>Halobacteriales</taxon>
        <taxon>Halobacteriaceae</taxon>
        <taxon>Halanaeroarchaeum</taxon>
    </lineage>
</organism>
<evidence type="ECO:0000313" key="3">
    <source>
        <dbReference type="Proteomes" id="UP000060390"/>
    </source>
</evidence>
<name>A0A0N9N7T9_9EURY</name>
<evidence type="ECO:0000256" key="1">
    <source>
        <dbReference type="SAM" id="MobiDB-lite"/>
    </source>
</evidence>
<reference evidence="2 3" key="2">
    <citation type="journal article" date="2016" name="Stand. Genomic Sci.">
        <title>Complete genome sequence of 'Halanaeroarchaeum sulfurireducens' M27-SA2, a sulfur-reducing and acetate-oxidizing haloarchaeon from the deep-sea hypersaline anoxic lake Medee.</title>
        <authorList>
            <person name="Messina E."/>
            <person name="Sorokin D.Y."/>
            <person name="Kublanov I.V."/>
            <person name="Toshchakov S."/>
            <person name="Lopatina A."/>
            <person name="Arcadi E."/>
            <person name="Smedile F."/>
            <person name="La Spada G."/>
            <person name="La Cono V."/>
            <person name="Yakimov M.M."/>
        </authorList>
    </citation>
    <scope>NUCLEOTIDE SEQUENCE [LARGE SCALE GENOMIC DNA]</scope>
    <source>
        <strain evidence="2 3">M27-SA2</strain>
    </source>
</reference>
<feature type="region of interest" description="Disordered" evidence="1">
    <location>
        <begin position="282"/>
        <end position="316"/>
    </location>
</feature>
<evidence type="ECO:0000313" key="2">
    <source>
        <dbReference type="EMBL" id="ALG82923.1"/>
    </source>
</evidence>
<gene>
    <name evidence="2" type="ORF">HLASA_2048</name>
</gene>
<protein>
    <submittedName>
        <fullName evidence="2">Uncharacterized protein</fullName>
    </submittedName>
</protein>
<feature type="region of interest" description="Disordered" evidence="1">
    <location>
        <begin position="47"/>
        <end position="77"/>
    </location>
</feature>
<reference evidence="3" key="1">
    <citation type="submission" date="2015-05" db="EMBL/GenBank/DDBJ databases">
        <title>Complete genome sequence of Halanaeroarchaeum sulfurireducens type strain M27-SA2, a sulfate-reducer haloarchaeon from marine anoxic lake Medee.</title>
        <authorList>
            <person name="Messina E."/>
            <person name="Kublanov I.V."/>
            <person name="Toshchakov S."/>
            <person name="Arcadi E."/>
            <person name="La Spada G."/>
            <person name="La Cono V."/>
            <person name="Yakimov M.M."/>
        </authorList>
    </citation>
    <scope>NUCLEOTIDE SEQUENCE [LARGE SCALE GENOMIC DNA]</scope>
    <source>
        <strain evidence="3">M27-SA2</strain>
    </source>
</reference>
<accession>A0A0N9N7T9</accession>
<feature type="region of interest" description="Disordered" evidence="1">
    <location>
        <begin position="1011"/>
        <end position="1031"/>
    </location>
</feature>
<dbReference type="GeneID" id="26011381"/>
<feature type="compositionally biased region" description="Basic and acidic residues" evidence="1">
    <location>
        <begin position="1019"/>
        <end position="1030"/>
    </location>
</feature>
<proteinExistence type="predicted"/>
<dbReference type="Proteomes" id="UP000060390">
    <property type="component" value="Chromosome"/>
</dbReference>
<dbReference type="KEGG" id="hsf:HLASA_2048"/>
<dbReference type="PATRIC" id="fig|1604004.5.peg.2158"/>
<dbReference type="EMBL" id="CP011564">
    <property type="protein sequence ID" value="ALG82923.1"/>
    <property type="molecule type" value="Genomic_DNA"/>
</dbReference>
<feature type="compositionally biased region" description="Basic and acidic residues" evidence="1">
    <location>
        <begin position="56"/>
        <end position="66"/>
    </location>
</feature>
<dbReference type="AlphaFoldDB" id="A0A0N9N7T9"/>